<dbReference type="AlphaFoldDB" id="A0A1M6SJ01"/>
<evidence type="ECO:0000313" key="2">
    <source>
        <dbReference type="EMBL" id="SFB81036.1"/>
    </source>
</evidence>
<keyword evidence="1" id="KW-0812">Transmembrane</keyword>
<dbReference type="EMBL" id="FRAT01000002">
    <property type="protein sequence ID" value="SHK44616.1"/>
    <property type="molecule type" value="Genomic_DNA"/>
</dbReference>
<evidence type="ECO:0000313" key="3">
    <source>
        <dbReference type="EMBL" id="SHK44616.1"/>
    </source>
</evidence>
<evidence type="ECO:0000256" key="1">
    <source>
        <dbReference type="SAM" id="Phobius"/>
    </source>
</evidence>
<dbReference type="OrthoDB" id="1376305at2"/>
<evidence type="ECO:0000313" key="5">
    <source>
        <dbReference type="Proteomes" id="UP000198940"/>
    </source>
</evidence>
<dbReference type="EMBL" id="FOKU01000002">
    <property type="protein sequence ID" value="SFB81036.1"/>
    <property type="molecule type" value="Genomic_DNA"/>
</dbReference>
<dbReference type="RefSeq" id="WP_072877802.1">
    <property type="nucleotide sequence ID" value="NZ_FOKU01000002.1"/>
</dbReference>
<dbReference type="STRING" id="1055723.SAMN05216293_1148"/>
<evidence type="ECO:0000313" key="4">
    <source>
        <dbReference type="Proteomes" id="UP000184031"/>
    </source>
</evidence>
<keyword evidence="5" id="KW-1185">Reference proteome</keyword>
<reference evidence="3 4" key="1">
    <citation type="submission" date="2016-11" db="EMBL/GenBank/DDBJ databases">
        <authorList>
            <person name="Varghese N."/>
            <person name="Submissions S."/>
        </authorList>
    </citation>
    <scope>NUCLEOTIDE SEQUENCE [LARGE SCALE GENOMIC DNA]</scope>
    <source>
        <strain evidence="3 4">CGMCC 1.12174</strain>
        <strain evidence="2 5">DSM 26351</strain>
    </source>
</reference>
<dbReference type="Proteomes" id="UP000184031">
    <property type="component" value="Unassembled WGS sequence"/>
</dbReference>
<comment type="caution">
    <text evidence="3">The sequence shown here is derived from an EMBL/GenBank/DDBJ whole genome shotgun (WGS) entry which is preliminary data.</text>
</comment>
<organism evidence="3 4">
    <name type="scientific">Flagellimonas taeanensis</name>
    <dbReference type="NCBI Taxonomy" id="1005926"/>
    <lineage>
        <taxon>Bacteria</taxon>
        <taxon>Pseudomonadati</taxon>
        <taxon>Bacteroidota</taxon>
        <taxon>Flavobacteriia</taxon>
        <taxon>Flavobacteriales</taxon>
        <taxon>Flavobacteriaceae</taxon>
        <taxon>Flagellimonas</taxon>
    </lineage>
</organism>
<dbReference type="Proteomes" id="UP000198940">
    <property type="component" value="Unassembled WGS sequence"/>
</dbReference>
<name>A0A1M6SJ01_9FLAO</name>
<feature type="transmembrane region" description="Helical" evidence="1">
    <location>
        <begin position="45"/>
        <end position="72"/>
    </location>
</feature>
<keyword evidence="1" id="KW-1133">Transmembrane helix</keyword>
<accession>A0A1M6SJ01</accession>
<keyword evidence="1" id="KW-0472">Membrane</keyword>
<proteinExistence type="predicted"/>
<gene>
    <name evidence="2" type="ORF">SAMN04487891_102467</name>
    <name evidence="3" type="ORF">SAMN05216293_1148</name>
</gene>
<protein>
    <submittedName>
        <fullName evidence="3">Uncharacterized protein</fullName>
    </submittedName>
</protein>
<sequence length="76" mass="8711">MELIQHLWEADSDTLKVVVGVALRLLIGARRFYRRGWGGLQHFRHYLPALVTLFVEGMLYLVANGLILWGLVGMIF</sequence>